<dbReference type="EMBL" id="BAAAFH010000025">
    <property type="protein sequence ID" value="GAA0877025.1"/>
    <property type="molecule type" value="Genomic_DNA"/>
</dbReference>
<gene>
    <name evidence="1" type="ORF">GCM10009118_34350</name>
</gene>
<evidence type="ECO:0000313" key="2">
    <source>
        <dbReference type="Proteomes" id="UP001501126"/>
    </source>
</evidence>
<evidence type="ECO:0000313" key="1">
    <source>
        <dbReference type="EMBL" id="GAA0877025.1"/>
    </source>
</evidence>
<keyword evidence="2" id="KW-1185">Reference proteome</keyword>
<name>A0ABP3Y645_9FLAO</name>
<accession>A0ABP3Y645</accession>
<proteinExistence type="predicted"/>
<protein>
    <submittedName>
        <fullName evidence="1">Uncharacterized protein</fullName>
    </submittedName>
</protein>
<comment type="caution">
    <text evidence="1">The sequence shown here is derived from an EMBL/GenBank/DDBJ whole genome shotgun (WGS) entry which is preliminary data.</text>
</comment>
<sequence length="48" mass="5503">MKALSQARDVIDSIYKGVKGWNPDQKVGAMTYFEKLKSTDKKNKEKVK</sequence>
<dbReference type="RefSeq" id="WP_343791113.1">
    <property type="nucleotide sequence ID" value="NZ_BAAAFH010000025.1"/>
</dbReference>
<organism evidence="1 2">
    <name type="scientific">Wandonia haliotis</name>
    <dbReference type="NCBI Taxonomy" id="574963"/>
    <lineage>
        <taxon>Bacteria</taxon>
        <taxon>Pseudomonadati</taxon>
        <taxon>Bacteroidota</taxon>
        <taxon>Flavobacteriia</taxon>
        <taxon>Flavobacteriales</taxon>
        <taxon>Crocinitomicaceae</taxon>
        <taxon>Wandonia</taxon>
    </lineage>
</organism>
<reference evidence="2" key="1">
    <citation type="journal article" date="2019" name="Int. J. Syst. Evol. Microbiol.">
        <title>The Global Catalogue of Microorganisms (GCM) 10K type strain sequencing project: providing services to taxonomists for standard genome sequencing and annotation.</title>
        <authorList>
            <consortium name="The Broad Institute Genomics Platform"/>
            <consortium name="The Broad Institute Genome Sequencing Center for Infectious Disease"/>
            <person name="Wu L."/>
            <person name="Ma J."/>
        </authorList>
    </citation>
    <scope>NUCLEOTIDE SEQUENCE [LARGE SCALE GENOMIC DNA]</scope>
    <source>
        <strain evidence="2">JCM 16083</strain>
    </source>
</reference>
<dbReference type="Proteomes" id="UP001501126">
    <property type="component" value="Unassembled WGS sequence"/>
</dbReference>